<dbReference type="PANTHER" id="PTHR13196">
    <property type="entry name" value="DENN DOMAIN-CONTAINING"/>
    <property type="match status" value="1"/>
</dbReference>
<name>A0A8D0DUF3_SALMN</name>
<dbReference type="GeneTree" id="ENSGT00940000155446"/>
<reference evidence="4" key="2">
    <citation type="submission" date="2025-09" db="UniProtKB">
        <authorList>
            <consortium name="Ensembl"/>
        </authorList>
    </citation>
    <scope>IDENTIFICATION</scope>
</reference>
<dbReference type="GO" id="GO:0005829">
    <property type="term" value="C:cytosol"/>
    <property type="evidence" value="ECO:0007669"/>
    <property type="project" value="TreeGrafter"/>
</dbReference>
<reference evidence="4" key="1">
    <citation type="submission" date="2025-08" db="UniProtKB">
        <authorList>
            <consortium name="Ensembl"/>
        </authorList>
    </citation>
    <scope>IDENTIFICATION</scope>
</reference>
<sequence>IQMLPKFCFPFDMERYENLTVQHFTFALTDMEGKQRFGFCRLAIGFHSCLCILSYLPWFEIFYKILNYIADNLAKKQVRMEMLGPFQSLRSFPSALIHFRQGNEFIIHFCLHFLPTVHRTRSAYFIVPSHGKLPTIPESRNLTEFVVAVDVNNMLHLYASLLRERRILLSSSKLSTLTACVQAASSMLYPMHWQHIFIPVLPPHLLDYCW</sequence>
<evidence type="ECO:0000256" key="2">
    <source>
        <dbReference type="SAM" id="Phobius"/>
    </source>
</evidence>
<evidence type="ECO:0000313" key="5">
    <source>
        <dbReference type="Proteomes" id="UP000694421"/>
    </source>
</evidence>
<dbReference type="GO" id="GO:0032456">
    <property type="term" value="P:endocytic recycling"/>
    <property type="evidence" value="ECO:0007669"/>
    <property type="project" value="TreeGrafter"/>
</dbReference>
<dbReference type="Pfam" id="PF03456">
    <property type="entry name" value="uDENN"/>
    <property type="match status" value="1"/>
</dbReference>
<dbReference type="GO" id="GO:0006897">
    <property type="term" value="P:endocytosis"/>
    <property type="evidence" value="ECO:0007669"/>
    <property type="project" value="TreeGrafter"/>
</dbReference>
<organism evidence="4 5">
    <name type="scientific">Salvator merianae</name>
    <name type="common">Argentine black and white tegu</name>
    <name type="synonym">Tupinambis merianae</name>
    <dbReference type="NCBI Taxonomy" id="96440"/>
    <lineage>
        <taxon>Eukaryota</taxon>
        <taxon>Metazoa</taxon>
        <taxon>Chordata</taxon>
        <taxon>Craniata</taxon>
        <taxon>Vertebrata</taxon>
        <taxon>Euteleostomi</taxon>
        <taxon>Lepidosauria</taxon>
        <taxon>Squamata</taxon>
        <taxon>Bifurcata</taxon>
        <taxon>Unidentata</taxon>
        <taxon>Episquamata</taxon>
        <taxon>Laterata</taxon>
        <taxon>Teiioidea</taxon>
        <taxon>Teiidae</taxon>
        <taxon>Salvator</taxon>
    </lineage>
</organism>
<dbReference type="InterPro" id="IPR001194">
    <property type="entry name" value="cDENN_dom"/>
</dbReference>
<dbReference type="Pfam" id="PF02141">
    <property type="entry name" value="DENN"/>
    <property type="match status" value="1"/>
</dbReference>
<keyword evidence="5" id="KW-1185">Reference proteome</keyword>
<protein>
    <recommendedName>
        <fullName evidence="3">UDENN domain-containing protein</fullName>
    </recommendedName>
</protein>
<dbReference type="Gene3D" id="3.30.450.200">
    <property type="match status" value="1"/>
</dbReference>
<dbReference type="InterPro" id="IPR043153">
    <property type="entry name" value="DENN_C"/>
</dbReference>
<dbReference type="SMART" id="SM00799">
    <property type="entry name" value="DENN"/>
    <property type="match status" value="1"/>
</dbReference>
<keyword evidence="2" id="KW-0472">Membrane</keyword>
<dbReference type="AlphaFoldDB" id="A0A8D0DUF3"/>
<keyword evidence="2" id="KW-0812">Transmembrane</keyword>
<dbReference type="InterPro" id="IPR040032">
    <property type="entry name" value="DENND1A/B/C"/>
</dbReference>
<dbReference type="PANTHER" id="PTHR13196:SF25">
    <property type="entry name" value="DENN DOMAIN-CONTAINING PROTEIN 1C"/>
    <property type="match status" value="1"/>
</dbReference>
<dbReference type="InterPro" id="IPR005113">
    <property type="entry name" value="uDENN_dom"/>
</dbReference>
<dbReference type="Proteomes" id="UP000694421">
    <property type="component" value="Unplaced"/>
</dbReference>
<dbReference type="GO" id="GO:1901981">
    <property type="term" value="F:phosphatidylinositol phosphate binding"/>
    <property type="evidence" value="ECO:0007669"/>
    <property type="project" value="TreeGrafter"/>
</dbReference>
<dbReference type="FunFam" id="3.30.450.200:FF:000003">
    <property type="entry name" value="DENN domain containing 1A"/>
    <property type="match status" value="1"/>
</dbReference>
<dbReference type="OMA" id="CQFTELD"/>
<dbReference type="Gene3D" id="3.40.50.11500">
    <property type="match status" value="1"/>
</dbReference>
<dbReference type="GO" id="GO:0005085">
    <property type="term" value="F:guanyl-nucleotide exchange factor activity"/>
    <property type="evidence" value="ECO:0007669"/>
    <property type="project" value="UniProtKB-KW"/>
</dbReference>
<dbReference type="PROSITE" id="PS50211">
    <property type="entry name" value="DENN"/>
    <property type="match status" value="1"/>
</dbReference>
<keyword evidence="2" id="KW-1133">Transmembrane helix</keyword>
<evidence type="ECO:0000313" key="4">
    <source>
        <dbReference type="Ensembl" id="ENSSMRP00000021989.1"/>
    </source>
</evidence>
<keyword evidence="1" id="KW-0344">Guanine-nucleotide releasing factor</keyword>
<dbReference type="InterPro" id="IPR037516">
    <property type="entry name" value="Tripartite_DENN"/>
</dbReference>
<feature type="domain" description="UDENN" evidence="3">
    <location>
        <begin position="1"/>
        <end position="210"/>
    </location>
</feature>
<evidence type="ECO:0000256" key="1">
    <source>
        <dbReference type="ARBA" id="ARBA00022658"/>
    </source>
</evidence>
<dbReference type="Ensembl" id="ENSSMRT00000025734.1">
    <property type="protein sequence ID" value="ENSSMRP00000021989.1"/>
    <property type="gene ID" value="ENSSMRG00000017088.1"/>
</dbReference>
<feature type="transmembrane region" description="Helical" evidence="2">
    <location>
        <begin position="39"/>
        <end position="58"/>
    </location>
</feature>
<evidence type="ECO:0000259" key="3">
    <source>
        <dbReference type="PROSITE" id="PS50211"/>
    </source>
</evidence>
<accession>A0A8D0DUF3</accession>
<proteinExistence type="predicted"/>